<protein>
    <submittedName>
        <fullName evidence="2">Uncharacterized protein</fullName>
    </submittedName>
</protein>
<dbReference type="KEGG" id="tasa:A1Q1_07049"/>
<evidence type="ECO:0000313" key="3">
    <source>
        <dbReference type="Proteomes" id="UP000002748"/>
    </source>
</evidence>
<dbReference type="RefSeq" id="XP_014182773.1">
    <property type="nucleotide sequence ID" value="XM_014327298.1"/>
</dbReference>
<dbReference type="EMBL" id="ALBS01000048">
    <property type="protein sequence ID" value="EJT51637.1"/>
    <property type="molecule type" value="Genomic_DNA"/>
</dbReference>
<reference evidence="2 3" key="1">
    <citation type="journal article" date="2012" name="Eukaryot. Cell">
        <title>Draft genome sequence of CBS 2479, the standard type strain of Trichosporon asahii.</title>
        <authorList>
            <person name="Yang R.Y."/>
            <person name="Li H.T."/>
            <person name="Zhu H."/>
            <person name="Zhou G.P."/>
            <person name="Wang M."/>
            <person name="Wang L."/>
        </authorList>
    </citation>
    <scope>NUCLEOTIDE SEQUENCE [LARGE SCALE GENOMIC DNA]</scope>
    <source>
        <strain evidence="3">ATCC 90039 / CBS 2479 / JCM 2466 / KCTC 7840 / NCYC 2677 / UAMH 7654</strain>
    </source>
</reference>
<evidence type="ECO:0000313" key="2">
    <source>
        <dbReference type="EMBL" id="EJT51637.1"/>
    </source>
</evidence>
<dbReference type="HOGENOM" id="CLU_1332759_0_0_1"/>
<gene>
    <name evidence="2" type="ORF">A1Q1_07049</name>
</gene>
<name>J6F8I6_TRIAS</name>
<organism evidence="2 3">
    <name type="scientific">Trichosporon asahii var. asahii (strain ATCC 90039 / CBS 2479 / JCM 2466 / KCTC 7840 / NBRC 103889/ NCYC 2677 / UAMH 7654)</name>
    <name type="common">Yeast</name>
    <dbReference type="NCBI Taxonomy" id="1186058"/>
    <lineage>
        <taxon>Eukaryota</taxon>
        <taxon>Fungi</taxon>
        <taxon>Dikarya</taxon>
        <taxon>Basidiomycota</taxon>
        <taxon>Agaricomycotina</taxon>
        <taxon>Tremellomycetes</taxon>
        <taxon>Trichosporonales</taxon>
        <taxon>Trichosporonaceae</taxon>
        <taxon>Trichosporon</taxon>
    </lineage>
</organism>
<dbReference type="Proteomes" id="UP000002748">
    <property type="component" value="Unassembled WGS sequence"/>
</dbReference>
<proteinExistence type="predicted"/>
<sequence length="206" mass="21679">MLGVQALAAALGALGKLSPTIEDAIEEVPVDPESTYDPPEIKPVPKVTGDLPTVAREIDDYLSSYGVRDVALTLGPLRHALQRGQPLPLVPVLQAMGAWVFGTLVPQSLVLEQWLEGEEAADAVSNVLDRVSEEFEVVANSAIGEIARAGAAADLITAKNIPLPPSPPKEVKKGTKRRADDAAELKAAKNARLLRALAAASATLNQ</sequence>
<evidence type="ECO:0000256" key="1">
    <source>
        <dbReference type="SAM" id="MobiDB-lite"/>
    </source>
</evidence>
<dbReference type="AlphaFoldDB" id="J6F8I6"/>
<dbReference type="GeneID" id="25990561"/>
<dbReference type="VEuPathDB" id="FungiDB:A1Q1_07049"/>
<feature type="region of interest" description="Disordered" evidence="1">
    <location>
        <begin position="162"/>
        <end position="181"/>
    </location>
</feature>
<accession>J6F8I6</accession>
<feature type="compositionally biased region" description="Basic and acidic residues" evidence="1">
    <location>
        <begin position="169"/>
        <end position="181"/>
    </location>
</feature>
<comment type="caution">
    <text evidence="2">The sequence shown here is derived from an EMBL/GenBank/DDBJ whole genome shotgun (WGS) entry which is preliminary data.</text>
</comment>